<feature type="chain" id="PRO_5036223506" evidence="3">
    <location>
        <begin position="19"/>
        <end position="402"/>
    </location>
</feature>
<evidence type="ECO:0000256" key="2">
    <source>
        <dbReference type="SAM" id="Phobius"/>
    </source>
</evidence>
<keyword evidence="2" id="KW-0812">Transmembrane</keyword>
<dbReference type="Proteomes" id="UP000663868">
    <property type="component" value="Unassembled WGS sequence"/>
</dbReference>
<dbReference type="EMBL" id="CAJOBB010003996">
    <property type="protein sequence ID" value="CAF4069173.1"/>
    <property type="molecule type" value="Genomic_DNA"/>
</dbReference>
<protein>
    <submittedName>
        <fullName evidence="4">Uncharacterized protein</fullName>
    </submittedName>
</protein>
<dbReference type="EMBL" id="CAJNOE010000079">
    <property type="protein sequence ID" value="CAF0872840.1"/>
    <property type="molecule type" value="Genomic_DNA"/>
</dbReference>
<gene>
    <name evidence="4" type="ORF">IZO911_LOCUS10753</name>
    <name evidence="5" type="ORF">KXQ929_LOCUS32630</name>
</gene>
<organism evidence="4 6">
    <name type="scientific">Adineta steineri</name>
    <dbReference type="NCBI Taxonomy" id="433720"/>
    <lineage>
        <taxon>Eukaryota</taxon>
        <taxon>Metazoa</taxon>
        <taxon>Spiralia</taxon>
        <taxon>Gnathifera</taxon>
        <taxon>Rotifera</taxon>
        <taxon>Eurotatoria</taxon>
        <taxon>Bdelloidea</taxon>
        <taxon>Adinetida</taxon>
        <taxon>Adinetidae</taxon>
        <taxon>Adineta</taxon>
    </lineage>
</organism>
<accession>A0A813XPG1</accession>
<feature type="region of interest" description="Disordered" evidence="1">
    <location>
        <begin position="147"/>
        <end position="211"/>
    </location>
</feature>
<evidence type="ECO:0000256" key="3">
    <source>
        <dbReference type="SAM" id="SignalP"/>
    </source>
</evidence>
<dbReference type="AlphaFoldDB" id="A0A813XPG1"/>
<feature type="compositionally biased region" description="Polar residues" evidence="1">
    <location>
        <begin position="190"/>
        <end position="211"/>
    </location>
</feature>
<evidence type="ECO:0000313" key="5">
    <source>
        <dbReference type="EMBL" id="CAF4069173.1"/>
    </source>
</evidence>
<feature type="transmembrane region" description="Helical" evidence="2">
    <location>
        <begin position="222"/>
        <end position="242"/>
    </location>
</feature>
<keyword evidence="2" id="KW-0472">Membrane</keyword>
<evidence type="ECO:0000313" key="4">
    <source>
        <dbReference type="EMBL" id="CAF0872840.1"/>
    </source>
</evidence>
<evidence type="ECO:0000313" key="6">
    <source>
        <dbReference type="Proteomes" id="UP000663860"/>
    </source>
</evidence>
<keyword evidence="2" id="KW-1133">Transmembrane helix</keyword>
<evidence type="ECO:0000256" key="1">
    <source>
        <dbReference type="SAM" id="MobiDB-lite"/>
    </source>
</evidence>
<keyword evidence="3" id="KW-0732">Signal</keyword>
<reference evidence="4" key="1">
    <citation type="submission" date="2021-02" db="EMBL/GenBank/DDBJ databases">
        <authorList>
            <person name="Nowell W R."/>
        </authorList>
    </citation>
    <scope>NUCLEOTIDE SEQUENCE</scope>
</reference>
<proteinExistence type="predicted"/>
<comment type="caution">
    <text evidence="4">The sequence shown here is derived from an EMBL/GenBank/DDBJ whole genome shotgun (WGS) entry which is preliminary data.</text>
</comment>
<name>A0A813XPG1_9BILA</name>
<sequence>MHLICCGLLLVMCLGITADDERTFMHQGVRPIHESSINEHINSISGIHESVYQNYDPAYIRGILKQVKENADVFKRINQKHDNADIITFGNHNDDTAHISELLHRLRDAKPVPIEFVSRKPVSRKPVTPKPDILKPGTLEAVTLKPDTLTPGTIEPSTHKPVTFEPFTLEPDTLEPDTLEPDTLKPVIHETSTTRASESSDGVGNSGGTKNSSCNTVGCQRGLFLSSVAVVVVLVICLACFVKHYGLAGKARKSPSNVLPAQNVTNTVCGQNRSGTKIFKSGFWETRYFQDDTWHGPHQLSLWFDHNHTTLTGLGMDDVGKFTFAGTYSNETRQIDVKKEYSEYLDNRSENLDYPTTIQPIWNPQTDQFEGKWSVQTDEYNGEDLFDLKFKRSHPPVIHAEV</sequence>
<dbReference type="Proteomes" id="UP000663860">
    <property type="component" value="Unassembled WGS sequence"/>
</dbReference>
<feature type="signal peptide" evidence="3">
    <location>
        <begin position="1"/>
        <end position="18"/>
    </location>
</feature>